<feature type="transmembrane region" description="Helical" evidence="2">
    <location>
        <begin position="38"/>
        <end position="59"/>
    </location>
</feature>
<sequence length="372" mass="41716">MARMDSPSQIILDVAHYLSLFSSSRSSFPFFSSRLSSVPFYFFHSFSSSFFFSFLRLLFRLFFFFTHSSSVSFQFSSSTRLLHHITPSSFAPLPPIPRLPKNKVQVKDDKDNICKSDDLDISVCRPSILSLSLLAISSPLAYALLSLGSHLSHSNFFLFPPPFSSLTDFSLSLSSCVARIAPPPSFPFSLSSRRVASVLPKEWADQSSIYFSLIPKALLRIRVSSLTSFSGSFAFSSTFFSLSVFRAFSLLLFSLDSFAFLLSLPFLSRLYPRFFSSLPFLVSALSRFLSFLGRFVLLSLPSLLPLSRFSSHFFLSRLFLGLSFGVSIRPCLSLSQQGVDVSRAGRQINREGGGERGEERGWEEEDKEKGEI</sequence>
<proteinExistence type="predicted"/>
<evidence type="ECO:0000313" key="4">
    <source>
        <dbReference type="Proteomes" id="UP000283509"/>
    </source>
</evidence>
<dbReference type="AlphaFoldDB" id="A0A3R7SM01"/>
<feature type="compositionally biased region" description="Basic and acidic residues" evidence="1">
    <location>
        <begin position="348"/>
        <end position="360"/>
    </location>
</feature>
<evidence type="ECO:0008006" key="5">
    <source>
        <dbReference type="Google" id="ProtNLM"/>
    </source>
</evidence>
<evidence type="ECO:0000313" key="3">
    <source>
        <dbReference type="EMBL" id="ROT66432.1"/>
    </source>
</evidence>
<evidence type="ECO:0000256" key="2">
    <source>
        <dbReference type="SAM" id="Phobius"/>
    </source>
</evidence>
<comment type="caution">
    <text evidence="3">The sequence shown here is derived from an EMBL/GenBank/DDBJ whole genome shotgun (WGS) entry which is preliminary data.</text>
</comment>
<feature type="transmembrane region" description="Helical" evidence="2">
    <location>
        <begin position="248"/>
        <end position="267"/>
    </location>
</feature>
<keyword evidence="2" id="KW-1133">Transmembrane helix</keyword>
<feature type="region of interest" description="Disordered" evidence="1">
    <location>
        <begin position="346"/>
        <end position="372"/>
    </location>
</feature>
<keyword evidence="4" id="KW-1185">Reference proteome</keyword>
<dbReference type="EMBL" id="QCYY01002935">
    <property type="protein sequence ID" value="ROT66432.1"/>
    <property type="molecule type" value="Genomic_DNA"/>
</dbReference>
<protein>
    <recommendedName>
        <fullName evidence="5">Transmembrane protein</fullName>
    </recommendedName>
</protein>
<dbReference type="Proteomes" id="UP000283509">
    <property type="component" value="Unassembled WGS sequence"/>
</dbReference>
<reference evidence="3 4" key="1">
    <citation type="submission" date="2018-04" db="EMBL/GenBank/DDBJ databases">
        <authorList>
            <person name="Zhang X."/>
            <person name="Yuan J."/>
            <person name="Li F."/>
            <person name="Xiang J."/>
        </authorList>
    </citation>
    <scope>NUCLEOTIDE SEQUENCE [LARGE SCALE GENOMIC DNA]</scope>
    <source>
        <tissue evidence="3">Muscle</tissue>
    </source>
</reference>
<accession>A0A3R7SM01</accession>
<keyword evidence="2" id="KW-0472">Membrane</keyword>
<feature type="transmembrane region" description="Helical" evidence="2">
    <location>
        <begin position="274"/>
        <end position="297"/>
    </location>
</feature>
<evidence type="ECO:0000256" key="1">
    <source>
        <dbReference type="SAM" id="MobiDB-lite"/>
    </source>
</evidence>
<gene>
    <name evidence="3" type="ORF">C7M84_015531</name>
</gene>
<name>A0A3R7SM01_PENVA</name>
<reference evidence="3 4" key="2">
    <citation type="submission" date="2019-01" db="EMBL/GenBank/DDBJ databases">
        <title>The decoding of complex shrimp genome reveals the adaptation for benthos swimmer, frequently molting mechanism and breeding impact on genome.</title>
        <authorList>
            <person name="Sun Y."/>
            <person name="Gao Y."/>
            <person name="Yu Y."/>
        </authorList>
    </citation>
    <scope>NUCLEOTIDE SEQUENCE [LARGE SCALE GENOMIC DNA]</scope>
    <source>
        <tissue evidence="3">Muscle</tissue>
    </source>
</reference>
<organism evidence="3 4">
    <name type="scientific">Penaeus vannamei</name>
    <name type="common">Whiteleg shrimp</name>
    <name type="synonym">Litopenaeus vannamei</name>
    <dbReference type="NCBI Taxonomy" id="6689"/>
    <lineage>
        <taxon>Eukaryota</taxon>
        <taxon>Metazoa</taxon>
        <taxon>Ecdysozoa</taxon>
        <taxon>Arthropoda</taxon>
        <taxon>Crustacea</taxon>
        <taxon>Multicrustacea</taxon>
        <taxon>Malacostraca</taxon>
        <taxon>Eumalacostraca</taxon>
        <taxon>Eucarida</taxon>
        <taxon>Decapoda</taxon>
        <taxon>Dendrobranchiata</taxon>
        <taxon>Penaeoidea</taxon>
        <taxon>Penaeidae</taxon>
        <taxon>Penaeus</taxon>
    </lineage>
</organism>
<keyword evidence="2" id="KW-0812">Transmembrane</keyword>